<protein>
    <submittedName>
        <fullName evidence="4">NUDIX domain-containing protein</fullName>
    </submittedName>
</protein>
<dbReference type="PANTHER" id="PTHR43046">
    <property type="entry name" value="GDP-MANNOSE MANNOSYL HYDROLASE"/>
    <property type="match status" value="1"/>
</dbReference>
<dbReference type="PROSITE" id="PS51462">
    <property type="entry name" value="NUDIX"/>
    <property type="match status" value="1"/>
</dbReference>
<proteinExistence type="predicted"/>
<keyword evidence="2" id="KW-0378">Hydrolase</keyword>
<keyword evidence="5" id="KW-1185">Reference proteome</keyword>
<dbReference type="SUPFAM" id="SSF55811">
    <property type="entry name" value="Nudix"/>
    <property type="match status" value="1"/>
</dbReference>
<evidence type="ECO:0000313" key="4">
    <source>
        <dbReference type="EMBL" id="GAA4137059.1"/>
    </source>
</evidence>
<dbReference type="PANTHER" id="PTHR43046:SF2">
    <property type="entry name" value="8-OXO-DGTP DIPHOSPHATASE-RELATED"/>
    <property type="match status" value="1"/>
</dbReference>
<dbReference type="RefSeq" id="WP_344673785.1">
    <property type="nucleotide sequence ID" value="NZ_BAAAZI010000006.1"/>
</dbReference>
<accession>A0ABP7YJ71</accession>
<dbReference type="InterPro" id="IPR020084">
    <property type="entry name" value="NUDIX_hydrolase_CS"/>
</dbReference>
<comment type="cofactor">
    <cofactor evidence="1">
        <name>Mg(2+)</name>
        <dbReference type="ChEBI" id="CHEBI:18420"/>
    </cofactor>
</comment>
<dbReference type="Pfam" id="PF00293">
    <property type="entry name" value="NUDIX"/>
    <property type="match status" value="1"/>
</dbReference>
<reference evidence="5" key="1">
    <citation type="journal article" date="2019" name="Int. J. Syst. Evol. Microbiol.">
        <title>The Global Catalogue of Microorganisms (GCM) 10K type strain sequencing project: providing services to taxonomists for standard genome sequencing and annotation.</title>
        <authorList>
            <consortium name="The Broad Institute Genomics Platform"/>
            <consortium name="The Broad Institute Genome Sequencing Center for Infectious Disease"/>
            <person name="Wu L."/>
            <person name="Ma J."/>
        </authorList>
    </citation>
    <scope>NUCLEOTIDE SEQUENCE [LARGE SCALE GENOMIC DNA]</scope>
    <source>
        <strain evidence="5">JCM 16704</strain>
    </source>
</reference>
<dbReference type="Proteomes" id="UP001500101">
    <property type="component" value="Unassembled WGS sequence"/>
</dbReference>
<evidence type="ECO:0000256" key="1">
    <source>
        <dbReference type="ARBA" id="ARBA00001946"/>
    </source>
</evidence>
<dbReference type="InterPro" id="IPR015797">
    <property type="entry name" value="NUDIX_hydrolase-like_dom_sf"/>
</dbReference>
<dbReference type="PROSITE" id="PS00893">
    <property type="entry name" value="NUDIX_BOX"/>
    <property type="match status" value="1"/>
</dbReference>
<dbReference type="EMBL" id="BAAAZI010000006">
    <property type="protein sequence ID" value="GAA4137059.1"/>
    <property type="molecule type" value="Genomic_DNA"/>
</dbReference>
<comment type="caution">
    <text evidence="4">The sequence shown here is derived from an EMBL/GenBank/DDBJ whole genome shotgun (WGS) entry which is preliminary data.</text>
</comment>
<dbReference type="Gene3D" id="3.90.79.10">
    <property type="entry name" value="Nucleoside Triphosphate Pyrophosphohydrolase"/>
    <property type="match status" value="1"/>
</dbReference>
<evidence type="ECO:0000259" key="3">
    <source>
        <dbReference type="PROSITE" id="PS51462"/>
    </source>
</evidence>
<organism evidence="4 5">
    <name type="scientific">Sphingobacterium kyonggiense</name>
    <dbReference type="NCBI Taxonomy" id="714075"/>
    <lineage>
        <taxon>Bacteria</taxon>
        <taxon>Pseudomonadati</taxon>
        <taxon>Bacteroidota</taxon>
        <taxon>Sphingobacteriia</taxon>
        <taxon>Sphingobacteriales</taxon>
        <taxon>Sphingobacteriaceae</taxon>
        <taxon>Sphingobacterium</taxon>
    </lineage>
</organism>
<name>A0ABP7YJ71_9SPHI</name>
<evidence type="ECO:0000256" key="2">
    <source>
        <dbReference type="ARBA" id="ARBA00022801"/>
    </source>
</evidence>
<gene>
    <name evidence="4" type="ORF">GCM10022216_12740</name>
</gene>
<dbReference type="InterPro" id="IPR000086">
    <property type="entry name" value="NUDIX_hydrolase_dom"/>
</dbReference>
<feature type="domain" description="Nudix hydrolase" evidence="3">
    <location>
        <begin position="6"/>
        <end position="135"/>
    </location>
</feature>
<evidence type="ECO:0000313" key="5">
    <source>
        <dbReference type="Proteomes" id="UP001500101"/>
    </source>
</evidence>
<sequence>MELSQYIKIAVAIILNDQNELLTVRKQNSIYYQLPGGKIEGEERPVDTLLRELEEELGLKLNEDQFEFLTVHEAQAVNEYGKTVRGYVFKSKLPIILNDPQPKAELEEVKWVKESEVERVNLANLLKQVAIPIWLTT</sequence>